<keyword evidence="2" id="KW-0677">Repeat</keyword>
<dbReference type="GO" id="GO:0008270">
    <property type="term" value="F:zinc ion binding"/>
    <property type="evidence" value="ECO:0007669"/>
    <property type="project" value="UniProtKB-KW"/>
</dbReference>
<organism evidence="7 8">
    <name type="scientific">Pristionchus fissidentatus</name>
    <dbReference type="NCBI Taxonomy" id="1538716"/>
    <lineage>
        <taxon>Eukaryota</taxon>
        <taxon>Metazoa</taxon>
        <taxon>Ecdysozoa</taxon>
        <taxon>Nematoda</taxon>
        <taxon>Chromadorea</taxon>
        <taxon>Rhabditida</taxon>
        <taxon>Rhabditina</taxon>
        <taxon>Diplogasteromorpha</taxon>
        <taxon>Diplogasteroidea</taxon>
        <taxon>Neodiplogasteridae</taxon>
        <taxon>Pristionchus</taxon>
    </lineage>
</organism>
<dbReference type="SUPFAM" id="SSF57667">
    <property type="entry name" value="beta-beta-alpha zinc fingers"/>
    <property type="match status" value="2"/>
</dbReference>
<reference evidence="7" key="1">
    <citation type="submission" date="2023-10" db="EMBL/GenBank/DDBJ databases">
        <title>Genome assembly of Pristionchus species.</title>
        <authorList>
            <person name="Yoshida K."/>
            <person name="Sommer R.J."/>
        </authorList>
    </citation>
    <scope>NUCLEOTIDE SEQUENCE</scope>
    <source>
        <strain evidence="7">RS5133</strain>
    </source>
</reference>
<dbReference type="Pfam" id="PF13912">
    <property type="entry name" value="zf-C2H2_6"/>
    <property type="match status" value="1"/>
</dbReference>
<evidence type="ECO:0000259" key="6">
    <source>
        <dbReference type="PROSITE" id="PS50157"/>
    </source>
</evidence>
<keyword evidence="1" id="KW-0479">Metal-binding</keyword>
<evidence type="ECO:0000313" key="7">
    <source>
        <dbReference type="EMBL" id="GMT20928.1"/>
    </source>
</evidence>
<accession>A0AAV5VNC6</accession>
<keyword evidence="4" id="KW-0862">Zinc</keyword>
<evidence type="ECO:0000256" key="2">
    <source>
        <dbReference type="ARBA" id="ARBA00022737"/>
    </source>
</evidence>
<dbReference type="PROSITE" id="PS00028">
    <property type="entry name" value="ZINC_FINGER_C2H2_1"/>
    <property type="match status" value="1"/>
</dbReference>
<gene>
    <name evidence="7" type="ORF">PFISCL1PPCAC_12225</name>
</gene>
<dbReference type="InterPro" id="IPR036236">
    <property type="entry name" value="Znf_C2H2_sf"/>
</dbReference>
<dbReference type="PANTHER" id="PTHR24379:SF121">
    <property type="entry name" value="C2H2-TYPE DOMAIN-CONTAINING PROTEIN"/>
    <property type="match status" value="1"/>
</dbReference>
<comment type="caution">
    <text evidence="7">The sequence shown here is derived from an EMBL/GenBank/DDBJ whole genome shotgun (WGS) entry which is preliminary data.</text>
</comment>
<name>A0AAV5VNC6_9BILA</name>
<dbReference type="PANTHER" id="PTHR24379">
    <property type="entry name" value="KRAB AND ZINC FINGER DOMAIN-CONTAINING"/>
    <property type="match status" value="1"/>
</dbReference>
<dbReference type="PROSITE" id="PS50157">
    <property type="entry name" value="ZINC_FINGER_C2H2_2"/>
    <property type="match status" value="2"/>
</dbReference>
<evidence type="ECO:0000256" key="1">
    <source>
        <dbReference type="ARBA" id="ARBA00022723"/>
    </source>
</evidence>
<dbReference type="AlphaFoldDB" id="A0AAV5VNC6"/>
<feature type="domain" description="C2H2-type" evidence="6">
    <location>
        <begin position="3"/>
        <end position="30"/>
    </location>
</feature>
<keyword evidence="3 5" id="KW-0863">Zinc-finger</keyword>
<sequence>AAFKCDKCDRALATAAILKMHMRSLCGTRCIKCLKVFKTQLALKQHRLLYHNSSANAPALGEFECKECEARFKSERNLLRHKLHEHNPSVAAAVAAAAARA</sequence>
<dbReference type="Proteomes" id="UP001432322">
    <property type="component" value="Unassembled WGS sequence"/>
</dbReference>
<evidence type="ECO:0000256" key="3">
    <source>
        <dbReference type="ARBA" id="ARBA00022771"/>
    </source>
</evidence>
<dbReference type="InterPro" id="IPR013087">
    <property type="entry name" value="Znf_C2H2_type"/>
</dbReference>
<feature type="non-terminal residue" evidence="7">
    <location>
        <position position="101"/>
    </location>
</feature>
<dbReference type="SMART" id="SM00355">
    <property type="entry name" value="ZnF_C2H2"/>
    <property type="match status" value="3"/>
</dbReference>
<evidence type="ECO:0000313" key="8">
    <source>
        <dbReference type="Proteomes" id="UP001432322"/>
    </source>
</evidence>
<protein>
    <recommendedName>
        <fullName evidence="6">C2H2-type domain-containing protein</fullName>
    </recommendedName>
</protein>
<evidence type="ECO:0000256" key="5">
    <source>
        <dbReference type="PROSITE-ProRule" id="PRU00042"/>
    </source>
</evidence>
<dbReference type="EMBL" id="BTSY01000003">
    <property type="protein sequence ID" value="GMT20928.1"/>
    <property type="molecule type" value="Genomic_DNA"/>
</dbReference>
<feature type="domain" description="C2H2-type" evidence="6">
    <location>
        <begin position="63"/>
        <end position="91"/>
    </location>
</feature>
<feature type="non-terminal residue" evidence="7">
    <location>
        <position position="1"/>
    </location>
</feature>
<keyword evidence="8" id="KW-1185">Reference proteome</keyword>
<evidence type="ECO:0000256" key="4">
    <source>
        <dbReference type="ARBA" id="ARBA00022833"/>
    </source>
</evidence>
<proteinExistence type="predicted"/>
<dbReference type="Gene3D" id="3.30.160.60">
    <property type="entry name" value="Classic Zinc Finger"/>
    <property type="match status" value="1"/>
</dbReference>